<name>S0FRG4_RUMCE</name>
<evidence type="ECO:0000313" key="4">
    <source>
        <dbReference type="Proteomes" id="UP000014155"/>
    </source>
</evidence>
<dbReference type="InterPro" id="IPR050523">
    <property type="entry name" value="AKR_Detox_Biosynth"/>
</dbReference>
<dbReference type="InterPro" id="IPR020471">
    <property type="entry name" value="AKR"/>
</dbReference>
<dbReference type="GO" id="GO:0016491">
    <property type="term" value="F:oxidoreductase activity"/>
    <property type="evidence" value="ECO:0007669"/>
    <property type="project" value="UniProtKB-KW"/>
</dbReference>
<reference evidence="3 4" key="1">
    <citation type="journal article" date="2013" name="Genome Announc.">
        <title>Draft Genome Sequence of the Cellulolytic, Mesophilic, Anaerobic Bacterium Clostridium termitidis Strain CT1112 (DSM 5398).</title>
        <authorList>
            <person name="Lal S."/>
            <person name="Ramachandran U."/>
            <person name="Zhang X."/>
            <person name="Munir R."/>
            <person name="Sparling R."/>
            <person name="Levin D.B."/>
        </authorList>
    </citation>
    <scope>NUCLEOTIDE SEQUENCE [LARGE SCALE GENOMIC DNA]</scope>
    <source>
        <strain evidence="3 4">CT1112</strain>
    </source>
</reference>
<comment type="caution">
    <text evidence="3">The sequence shown here is derived from an EMBL/GenBank/DDBJ whole genome shotgun (WGS) entry which is preliminary data.</text>
</comment>
<accession>S0FRG4</accession>
<dbReference type="InterPro" id="IPR023210">
    <property type="entry name" value="NADP_OxRdtase_dom"/>
</dbReference>
<dbReference type="Pfam" id="PF00248">
    <property type="entry name" value="Aldo_ket_red"/>
    <property type="match status" value="1"/>
</dbReference>
<dbReference type="RefSeq" id="WP_004624691.1">
    <property type="nucleotide sequence ID" value="NZ_AORV01000025.1"/>
</dbReference>
<organism evidence="3 4">
    <name type="scientific">Ruminiclostridium cellobioparum subsp. termitidis CT1112</name>
    <dbReference type="NCBI Taxonomy" id="1195236"/>
    <lineage>
        <taxon>Bacteria</taxon>
        <taxon>Bacillati</taxon>
        <taxon>Bacillota</taxon>
        <taxon>Clostridia</taxon>
        <taxon>Eubacteriales</taxon>
        <taxon>Oscillospiraceae</taxon>
        <taxon>Ruminiclostridium</taxon>
    </lineage>
</organism>
<evidence type="ECO:0000313" key="3">
    <source>
        <dbReference type="EMBL" id="EMS72941.1"/>
    </source>
</evidence>
<dbReference type="PRINTS" id="PR00069">
    <property type="entry name" value="ALDKETRDTASE"/>
</dbReference>
<evidence type="ECO:0000256" key="1">
    <source>
        <dbReference type="ARBA" id="ARBA00023002"/>
    </source>
</evidence>
<protein>
    <submittedName>
        <fullName evidence="3">Oxidoreductase, aldo/keto reductase</fullName>
    </submittedName>
</protein>
<dbReference type="InterPro" id="IPR036812">
    <property type="entry name" value="NAD(P)_OxRdtase_dom_sf"/>
</dbReference>
<dbReference type="EMBL" id="AORV01000025">
    <property type="protein sequence ID" value="EMS72941.1"/>
    <property type="molecule type" value="Genomic_DNA"/>
</dbReference>
<dbReference type="Proteomes" id="UP000014155">
    <property type="component" value="Unassembled WGS sequence"/>
</dbReference>
<dbReference type="STRING" id="1195236.CTER_1106"/>
<gene>
    <name evidence="3" type="ORF">CTER_1106</name>
</gene>
<keyword evidence="1" id="KW-0560">Oxidoreductase</keyword>
<dbReference type="PATRIC" id="fig|1195236.3.peg.1402"/>
<feature type="domain" description="NADP-dependent oxidoreductase" evidence="2">
    <location>
        <begin position="16"/>
        <end position="306"/>
    </location>
</feature>
<evidence type="ECO:0000259" key="2">
    <source>
        <dbReference type="Pfam" id="PF00248"/>
    </source>
</evidence>
<sequence>MIYNDFGNADFKVSDVGFGAWAIGGTAWGGGRRDDDAKEALKASLDAGINFYDTCDSYGDGHSEELIGEFFKGMRKEAVIVTKGGTNFRVPERNKNFTRDYLMMSLDESLQRLQTDYVDVYLLHVPDSKWQDEAEVFRTMEEIKKSGKARYCGLAMWGAADTLHALEKDKNGAIEAIECPFNILNKSNIEVVRIAKERNIAVFTSQPLASGILTGKYGVDTKFGDGDNRKGFWSKERFEAVQEDMKIIEECVKETGMKMNELALAYNLSYPGICSVIPGAKNADQVLKNTAASEKRLSESIMKKLSATKGFVF</sequence>
<dbReference type="SUPFAM" id="SSF51430">
    <property type="entry name" value="NAD(P)-linked oxidoreductase"/>
    <property type="match status" value="1"/>
</dbReference>
<dbReference type="GO" id="GO:0005829">
    <property type="term" value="C:cytosol"/>
    <property type="evidence" value="ECO:0007669"/>
    <property type="project" value="TreeGrafter"/>
</dbReference>
<dbReference type="AlphaFoldDB" id="S0FRG4"/>
<proteinExistence type="predicted"/>
<dbReference type="PANTHER" id="PTHR43364:SF4">
    <property type="entry name" value="NAD(P)-LINKED OXIDOREDUCTASE SUPERFAMILY PROTEIN"/>
    <property type="match status" value="1"/>
</dbReference>
<dbReference type="Gene3D" id="3.20.20.100">
    <property type="entry name" value="NADP-dependent oxidoreductase domain"/>
    <property type="match status" value="1"/>
</dbReference>
<dbReference type="eggNOG" id="COG0667">
    <property type="taxonomic scope" value="Bacteria"/>
</dbReference>
<dbReference type="PANTHER" id="PTHR43364">
    <property type="entry name" value="NADH-SPECIFIC METHYLGLYOXAL REDUCTASE-RELATED"/>
    <property type="match status" value="1"/>
</dbReference>
<keyword evidence="4" id="KW-1185">Reference proteome</keyword>